<dbReference type="Proteomes" id="UP000186705">
    <property type="component" value="Unassembled WGS sequence"/>
</dbReference>
<evidence type="ECO:0008006" key="4">
    <source>
        <dbReference type="Google" id="ProtNLM"/>
    </source>
</evidence>
<dbReference type="InterPro" id="IPR036938">
    <property type="entry name" value="PAP2/HPO_sf"/>
</dbReference>
<dbReference type="EMBL" id="MPKA01000086">
    <property type="protein sequence ID" value="OLU45392.1"/>
    <property type="molecule type" value="Genomic_DNA"/>
</dbReference>
<dbReference type="SUPFAM" id="SSF48317">
    <property type="entry name" value="Acid phosphatase/Vanadium-dependent haloperoxidase"/>
    <property type="match status" value="1"/>
</dbReference>
<keyword evidence="1" id="KW-0472">Membrane</keyword>
<comment type="caution">
    <text evidence="2">The sequence shown here is derived from an EMBL/GenBank/DDBJ whole genome shotgun (WGS) entry which is preliminary data.</text>
</comment>
<gene>
    <name evidence="2" type="ORF">BO225_08765</name>
</gene>
<evidence type="ECO:0000256" key="1">
    <source>
        <dbReference type="SAM" id="Phobius"/>
    </source>
</evidence>
<feature type="transmembrane region" description="Helical" evidence="1">
    <location>
        <begin position="68"/>
        <end position="86"/>
    </location>
</feature>
<dbReference type="PANTHER" id="PTHR31446">
    <property type="entry name" value="ACID PHOSPHATASE/VANADIUM-DEPENDENT HALOPEROXIDASE-RELATED PROTEIN"/>
    <property type="match status" value="1"/>
</dbReference>
<protein>
    <recommendedName>
        <fullName evidence="4">Divergent PAP2 family protein</fullName>
    </recommendedName>
</protein>
<feature type="transmembrane region" description="Helical" evidence="1">
    <location>
        <begin position="132"/>
        <end position="153"/>
    </location>
</feature>
<accession>A0A1U7NLB9</accession>
<keyword evidence="1" id="KW-1133">Transmembrane helix</keyword>
<dbReference type="STRING" id="1862672.BO225_08765"/>
<dbReference type="GeneID" id="78276029"/>
<dbReference type="PANTHER" id="PTHR31446:SF29">
    <property type="entry name" value="ACID PHOSPHATASE_VANADIUM-DEPENDENT HALOPEROXIDASE-RELATED PROTEIN"/>
    <property type="match status" value="1"/>
</dbReference>
<dbReference type="RefSeq" id="WP_076341876.1">
    <property type="nucleotide sequence ID" value="NZ_CAJTMI010000047.1"/>
</dbReference>
<evidence type="ECO:0000313" key="3">
    <source>
        <dbReference type="Proteomes" id="UP000186705"/>
    </source>
</evidence>
<sequence length="154" mass="16937">MLPASLFPLISALLANLVAQVAKTFVYYYRTGSWDLHWVLMSGGFPSSHSSTVTALSLAIGIQEGFDSAIFDVTCIFSLIVMYDACHVRYYSGKNIALTQQLIKDLKTMVGLNLDDPIYQEKLKSILGHKGIEVLGGFFVGLIVPMILLPMFIA</sequence>
<dbReference type="AlphaFoldDB" id="A0A1U7NLB9"/>
<organism evidence="2 3">
    <name type="scientific">Dubosiella newyorkensis</name>
    <dbReference type="NCBI Taxonomy" id="1862672"/>
    <lineage>
        <taxon>Bacteria</taxon>
        <taxon>Bacillati</taxon>
        <taxon>Bacillota</taxon>
        <taxon>Erysipelotrichia</taxon>
        <taxon>Erysipelotrichales</taxon>
        <taxon>Erysipelotrichaceae</taxon>
        <taxon>Dubosiella</taxon>
    </lineage>
</organism>
<reference evidence="2 3" key="1">
    <citation type="submission" date="2016-11" db="EMBL/GenBank/DDBJ databases">
        <title>Description of two novel members of the family Erysipelotrichaceae: Ileibacterium lipovorans gen. nov., sp. nov. and Dubosiella newyorkensis, gen. nov., sp. nov.</title>
        <authorList>
            <person name="Cox L.M."/>
            <person name="Sohn J."/>
            <person name="Tyrrell K.L."/>
            <person name="Citron D.M."/>
            <person name="Lawson P.A."/>
            <person name="Patel N.B."/>
            <person name="Iizumi T."/>
            <person name="Perez-Perez G.I."/>
            <person name="Goldstein E.J."/>
            <person name="Blaser M.J."/>
        </authorList>
    </citation>
    <scope>NUCLEOTIDE SEQUENCE [LARGE SCALE GENOMIC DNA]</scope>
    <source>
        <strain evidence="2 3">NYU-BL-A4</strain>
    </source>
</reference>
<proteinExistence type="predicted"/>
<dbReference type="Pfam" id="PF02681">
    <property type="entry name" value="DUF212"/>
    <property type="match status" value="1"/>
</dbReference>
<dbReference type="InterPro" id="IPR003832">
    <property type="entry name" value="DUF212"/>
</dbReference>
<dbReference type="OrthoDB" id="9792681at2"/>
<evidence type="ECO:0000313" key="2">
    <source>
        <dbReference type="EMBL" id="OLU45392.1"/>
    </source>
</evidence>
<keyword evidence="3" id="KW-1185">Reference proteome</keyword>
<name>A0A1U7NLB9_9FIRM</name>
<keyword evidence="1" id="KW-0812">Transmembrane</keyword>